<reference evidence="3" key="1">
    <citation type="submission" date="2025-08" db="UniProtKB">
        <authorList>
            <consortium name="RefSeq"/>
        </authorList>
    </citation>
    <scope>IDENTIFICATION</scope>
    <source>
        <tissue evidence="3">Sperm</tissue>
    </source>
</reference>
<dbReference type="Proteomes" id="UP001318040">
    <property type="component" value="Chromosome 42"/>
</dbReference>
<feature type="region of interest" description="Disordered" evidence="1">
    <location>
        <begin position="102"/>
        <end position="123"/>
    </location>
</feature>
<dbReference type="PANTHER" id="PTHR14286">
    <property type="entry name" value="GENE, 49355-RELATED"/>
    <property type="match status" value="1"/>
</dbReference>
<dbReference type="CTD" id="57415"/>
<dbReference type="RefSeq" id="XP_032825683.1">
    <property type="nucleotide sequence ID" value="XM_032969792.1"/>
</dbReference>
<dbReference type="PANTHER" id="PTHR14286:SF2">
    <property type="entry name" value="CENTROSOMAL PROTEIN 15 KDA"/>
    <property type="match status" value="1"/>
</dbReference>
<dbReference type="GeneID" id="116951277"/>
<gene>
    <name evidence="3" type="primary">C42H3orf14</name>
</gene>
<dbReference type="AlphaFoldDB" id="A0AAJ7XA47"/>
<evidence type="ECO:0000313" key="3">
    <source>
        <dbReference type="RefSeq" id="XP_032825683.1"/>
    </source>
</evidence>
<sequence>MASRLAEEMALSQQHEEILARREVALRAAERLADSRAQGLPRVLEAAEAAAAKRSAMLQAVDAAEHRLKTRIDASSRADILTQQCRYWASVERLLPDWEGVLHRPDEASTQPESDAPAPQGNA</sequence>
<keyword evidence="2" id="KW-1185">Reference proteome</keyword>
<dbReference type="Pfam" id="PF15134">
    <property type="entry name" value="CEP15-like"/>
    <property type="match status" value="1"/>
</dbReference>
<name>A0AAJ7XA47_PETMA</name>
<protein>
    <submittedName>
        <fullName evidence="3">Uncharacterized protein C3orf14 homolog isoform X2</fullName>
    </submittedName>
</protein>
<evidence type="ECO:0000256" key="1">
    <source>
        <dbReference type="SAM" id="MobiDB-lite"/>
    </source>
</evidence>
<accession>A0AAJ7XA47</accession>
<organism evidence="2 3">
    <name type="scientific">Petromyzon marinus</name>
    <name type="common">Sea lamprey</name>
    <dbReference type="NCBI Taxonomy" id="7757"/>
    <lineage>
        <taxon>Eukaryota</taxon>
        <taxon>Metazoa</taxon>
        <taxon>Chordata</taxon>
        <taxon>Craniata</taxon>
        <taxon>Vertebrata</taxon>
        <taxon>Cyclostomata</taxon>
        <taxon>Hyperoartia</taxon>
        <taxon>Petromyzontiformes</taxon>
        <taxon>Petromyzontidae</taxon>
        <taxon>Petromyzon</taxon>
    </lineage>
</organism>
<dbReference type="InterPro" id="IPR028006">
    <property type="entry name" value="CEP15-like"/>
</dbReference>
<evidence type="ECO:0000313" key="2">
    <source>
        <dbReference type="Proteomes" id="UP001318040"/>
    </source>
</evidence>
<proteinExistence type="predicted"/>